<feature type="compositionally biased region" description="Basic residues" evidence="1">
    <location>
        <begin position="14"/>
        <end position="28"/>
    </location>
</feature>
<keyword evidence="3" id="KW-1185">Reference proteome</keyword>
<feature type="region of interest" description="Disordered" evidence="1">
    <location>
        <begin position="1"/>
        <end position="39"/>
    </location>
</feature>
<feature type="non-terminal residue" evidence="2">
    <location>
        <position position="258"/>
    </location>
</feature>
<name>A0A1R1SG63_9ACTN</name>
<evidence type="ECO:0000256" key="1">
    <source>
        <dbReference type="SAM" id="MobiDB-lite"/>
    </source>
</evidence>
<comment type="caution">
    <text evidence="2">The sequence shown here is derived from an EMBL/GenBank/DDBJ whole genome shotgun (WGS) entry which is preliminary data.</text>
</comment>
<accession>A0A1R1SG63</accession>
<feature type="compositionally biased region" description="Basic and acidic residues" evidence="1">
    <location>
        <begin position="191"/>
        <end position="201"/>
    </location>
</feature>
<protein>
    <submittedName>
        <fullName evidence="2">Uncharacterized protein</fullName>
    </submittedName>
</protein>
<reference evidence="2 3" key="1">
    <citation type="submission" date="2013-05" db="EMBL/GenBank/DDBJ databases">
        <title>Genome sequence of Streptomyces sparsogenes DSM 40356.</title>
        <authorList>
            <person name="Coyne S."/>
            <person name="Seebeck F.P."/>
        </authorList>
    </citation>
    <scope>NUCLEOTIDE SEQUENCE [LARGE SCALE GENOMIC DNA]</scope>
    <source>
        <strain evidence="2 3">DSM 40356</strain>
    </source>
</reference>
<organism evidence="2 3">
    <name type="scientific">Streptomyces sparsogenes DSM 40356</name>
    <dbReference type="NCBI Taxonomy" id="1331668"/>
    <lineage>
        <taxon>Bacteria</taxon>
        <taxon>Bacillati</taxon>
        <taxon>Actinomycetota</taxon>
        <taxon>Actinomycetes</taxon>
        <taxon>Kitasatosporales</taxon>
        <taxon>Streptomycetaceae</taxon>
        <taxon>Streptomyces</taxon>
    </lineage>
</organism>
<feature type="region of interest" description="Disordered" evidence="1">
    <location>
        <begin position="189"/>
        <end position="258"/>
    </location>
</feature>
<gene>
    <name evidence="2" type="ORF">SPAR_22332</name>
</gene>
<feature type="compositionally biased region" description="Low complexity" evidence="1">
    <location>
        <begin position="231"/>
        <end position="258"/>
    </location>
</feature>
<dbReference type="AlphaFoldDB" id="A0A1R1SG63"/>
<evidence type="ECO:0000313" key="3">
    <source>
        <dbReference type="Proteomes" id="UP000186168"/>
    </source>
</evidence>
<proteinExistence type="predicted"/>
<sequence length="258" mass="27067">MASGRHATGLGSRSRGRSRPAHAGRTVHVRPGPGRVAPGRTVRVGCGLSSPGLIGPVRLGRPGLRLTGRSPGRFRRTALVAALVARATRRRRAQPVAEGARQPGQAVGQALLRQREAVQPQKDPHRLLVLLVPVPGRRAGGARGVEGVLEDQHPAVRDRGAQPRVRVRYGQLGQPRAQRGGLQRGVAFERGALEQPDRERLGPALVVRPAARADRARAKPSAWSGRTPGTASSCHGSSRSASAAPSPSAATTAPARLS</sequence>
<evidence type="ECO:0000313" key="2">
    <source>
        <dbReference type="EMBL" id="OMI37198.1"/>
    </source>
</evidence>
<dbReference type="Proteomes" id="UP000186168">
    <property type="component" value="Unassembled WGS sequence"/>
</dbReference>
<dbReference type="EMBL" id="ASQP01000316">
    <property type="protein sequence ID" value="OMI37198.1"/>
    <property type="molecule type" value="Genomic_DNA"/>
</dbReference>